<protein>
    <submittedName>
        <fullName evidence="2">Uncharacterized protein</fullName>
    </submittedName>
</protein>
<sequence>MKRSSQATSDRESPTRDTPAGGLAQPDERDQTPAGTAVDRKTIGPRQIIQQAARDVARGLQDTDLHGTSTNVPGPPPRQAEPMVSPAGNRRSYADDQRATPAKPVDRVTPPKSS</sequence>
<gene>
    <name evidence="2" type="ORF">LZ012_17155</name>
</gene>
<evidence type="ECO:0000313" key="3">
    <source>
        <dbReference type="Proteomes" id="UP001165384"/>
    </source>
</evidence>
<feature type="compositionally biased region" description="Basic and acidic residues" evidence="1">
    <location>
        <begin position="55"/>
        <end position="65"/>
    </location>
</feature>
<name>A0ABS9K6D8_9RHOO</name>
<reference evidence="2" key="1">
    <citation type="submission" date="2022-01" db="EMBL/GenBank/DDBJ databases">
        <authorList>
            <person name="Jo J.-H."/>
            <person name="Im W.-T."/>
        </authorList>
    </citation>
    <scope>NUCLEOTIDE SEQUENCE</scope>
    <source>
        <strain evidence="2">XY25</strain>
    </source>
</reference>
<dbReference type="EMBL" id="JAKLTN010000004">
    <property type="protein sequence ID" value="MCG2578728.1"/>
    <property type="molecule type" value="Genomic_DNA"/>
</dbReference>
<evidence type="ECO:0000313" key="2">
    <source>
        <dbReference type="EMBL" id="MCG2578728.1"/>
    </source>
</evidence>
<proteinExistence type="predicted"/>
<organism evidence="2 3">
    <name type="scientific">Dechloromonas hankyongensis</name>
    <dbReference type="NCBI Taxonomy" id="2908002"/>
    <lineage>
        <taxon>Bacteria</taxon>
        <taxon>Pseudomonadati</taxon>
        <taxon>Pseudomonadota</taxon>
        <taxon>Betaproteobacteria</taxon>
        <taxon>Rhodocyclales</taxon>
        <taxon>Azonexaceae</taxon>
        <taxon>Dechloromonas</taxon>
    </lineage>
</organism>
<dbReference type="RefSeq" id="WP_275712120.1">
    <property type="nucleotide sequence ID" value="NZ_JAKLTN010000004.1"/>
</dbReference>
<comment type="caution">
    <text evidence="2">The sequence shown here is derived from an EMBL/GenBank/DDBJ whole genome shotgun (WGS) entry which is preliminary data.</text>
</comment>
<feature type="region of interest" description="Disordered" evidence="1">
    <location>
        <begin position="1"/>
        <end position="114"/>
    </location>
</feature>
<evidence type="ECO:0000256" key="1">
    <source>
        <dbReference type="SAM" id="MobiDB-lite"/>
    </source>
</evidence>
<keyword evidence="3" id="KW-1185">Reference proteome</keyword>
<accession>A0ABS9K6D8</accession>
<dbReference type="Proteomes" id="UP001165384">
    <property type="component" value="Unassembled WGS sequence"/>
</dbReference>